<feature type="domain" description="DUF559" evidence="1">
    <location>
        <begin position="185"/>
        <end position="265"/>
    </location>
</feature>
<reference evidence="3" key="1">
    <citation type="journal article" date="2019" name="Int. J. Syst. Evol. Microbiol.">
        <title>The Global Catalogue of Microorganisms (GCM) 10K type strain sequencing project: providing services to taxonomists for standard genome sequencing and annotation.</title>
        <authorList>
            <consortium name="The Broad Institute Genomics Platform"/>
            <consortium name="The Broad Institute Genome Sequencing Center for Infectious Disease"/>
            <person name="Wu L."/>
            <person name="Ma J."/>
        </authorList>
    </citation>
    <scope>NUCLEOTIDE SEQUENCE [LARGE SCALE GENOMIC DNA]</scope>
    <source>
        <strain evidence="3">JCM 17688</strain>
    </source>
</reference>
<comment type="caution">
    <text evidence="2">The sequence shown here is derived from an EMBL/GenBank/DDBJ whole genome shotgun (WGS) entry which is preliminary data.</text>
</comment>
<evidence type="ECO:0000259" key="1">
    <source>
        <dbReference type="Pfam" id="PF04480"/>
    </source>
</evidence>
<sequence length="285" mass="31292">MEELGRLLADHGGVVSAAQFKSLGYSYDQMKAHGADWRRLRRGWYAHSSADSSVVSAVSAGGVLSCVAALERRGVWIPPGARGRHVRFPKAARSAGARGCKPYRADPPLVGAVDTAAVAVAAAANHVGEEDLIVILDSMVNKGMLEQCDVRDVLSDSPHAHKNLWTRCDGRADSGTETMTRLRLRARGIRLSVQVPIAGVGLVDLLVGRRLVIEVDGEEPHRDRFHSDRTRDRKLRVLGFEPLRLTYHDVVYSWDEVVQDILAMIRRGDHMRPPSIVLGTSANRL</sequence>
<evidence type="ECO:0000313" key="2">
    <source>
        <dbReference type="EMBL" id="GAA4394288.1"/>
    </source>
</evidence>
<name>A0ABP8JQ37_9ACTN</name>
<organism evidence="2 3">
    <name type="scientific">Tsukamurella soli</name>
    <dbReference type="NCBI Taxonomy" id="644556"/>
    <lineage>
        <taxon>Bacteria</taxon>
        <taxon>Bacillati</taxon>
        <taxon>Actinomycetota</taxon>
        <taxon>Actinomycetes</taxon>
        <taxon>Mycobacteriales</taxon>
        <taxon>Tsukamurellaceae</taxon>
        <taxon>Tsukamurella</taxon>
    </lineage>
</organism>
<dbReference type="Proteomes" id="UP001500635">
    <property type="component" value="Unassembled WGS sequence"/>
</dbReference>
<dbReference type="EMBL" id="BAABFR010000037">
    <property type="protein sequence ID" value="GAA4394288.1"/>
    <property type="molecule type" value="Genomic_DNA"/>
</dbReference>
<evidence type="ECO:0000313" key="3">
    <source>
        <dbReference type="Proteomes" id="UP001500635"/>
    </source>
</evidence>
<dbReference type="InterPro" id="IPR011335">
    <property type="entry name" value="Restrct_endonuc-II-like"/>
</dbReference>
<gene>
    <name evidence="2" type="ORF">GCM10023147_26090</name>
</gene>
<dbReference type="Pfam" id="PF04480">
    <property type="entry name" value="DUF559"/>
    <property type="match status" value="1"/>
</dbReference>
<keyword evidence="3" id="KW-1185">Reference proteome</keyword>
<dbReference type="SUPFAM" id="SSF52980">
    <property type="entry name" value="Restriction endonuclease-like"/>
    <property type="match status" value="1"/>
</dbReference>
<dbReference type="RefSeq" id="WP_344996321.1">
    <property type="nucleotide sequence ID" value="NZ_BAABFR010000037.1"/>
</dbReference>
<dbReference type="InterPro" id="IPR007569">
    <property type="entry name" value="DUF559"/>
</dbReference>
<accession>A0ABP8JQ37</accession>
<proteinExistence type="predicted"/>
<protein>
    <recommendedName>
        <fullName evidence="1">DUF559 domain-containing protein</fullName>
    </recommendedName>
</protein>
<dbReference type="Gene3D" id="3.40.960.10">
    <property type="entry name" value="VSR Endonuclease"/>
    <property type="match status" value="1"/>
</dbReference>